<reference evidence="1 2" key="1">
    <citation type="submission" date="2016-10" db="EMBL/GenBank/DDBJ databases">
        <title>The genome sequence of Colletotrichum fioriniae PJ7.</title>
        <authorList>
            <person name="Baroncelli R."/>
        </authorList>
    </citation>
    <scope>NUCLEOTIDE SEQUENCE [LARGE SCALE GENOMIC DNA]</scope>
    <source>
        <strain evidence="1 2">Tom-12</strain>
    </source>
</reference>
<keyword evidence="2" id="KW-1185">Reference proteome</keyword>
<dbReference type="PROSITE" id="PS51257">
    <property type="entry name" value="PROKAR_LIPOPROTEIN"/>
    <property type="match status" value="1"/>
</dbReference>
<accession>A0ABQ9QR58</accession>
<evidence type="ECO:0000313" key="1">
    <source>
        <dbReference type="EMBL" id="KAK1481884.1"/>
    </source>
</evidence>
<organism evidence="1 2">
    <name type="scientific">Colletotrichum tamarilloi</name>
    <dbReference type="NCBI Taxonomy" id="1209934"/>
    <lineage>
        <taxon>Eukaryota</taxon>
        <taxon>Fungi</taxon>
        <taxon>Dikarya</taxon>
        <taxon>Ascomycota</taxon>
        <taxon>Pezizomycotina</taxon>
        <taxon>Sordariomycetes</taxon>
        <taxon>Hypocreomycetidae</taxon>
        <taxon>Glomerellales</taxon>
        <taxon>Glomerellaceae</taxon>
        <taxon>Colletotrichum</taxon>
        <taxon>Colletotrichum acutatum species complex</taxon>
    </lineage>
</organism>
<evidence type="ECO:0000313" key="2">
    <source>
        <dbReference type="Proteomes" id="UP001227543"/>
    </source>
</evidence>
<dbReference type="EMBL" id="MLFU01000105">
    <property type="protein sequence ID" value="KAK1481884.1"/>
    <property type="molecule type" value="Genomic_DNA"/>
</dbReference>
<sequence length="42" mass="4619">MTLPRDRNGLCGRYPVSSSSCLYLVSGFISCSLHMLEDHCGL</sequence>
<protein>
    <submittedName>
        <fullName evidence="1">Uncharacterized protein</fullName>
    </submittedName>
</protein>
<proteinExistence type="predicted"/>
<comment type="caution">
    <text evidence="1">The sequence shown here is derived from an EMBL/GenBank/DDBJ whole genome shotgun (WGS) entry which is preliminary data.</text>
</comment>
<dbReference type="Proteomes" id="UP001227543">
    <property type="component" value="Unassembled WGS sequence"/>
</dbReference>
<dbReference type="GeneID" id="85414059"/>
<name>A0ABQ9QR58_9PEZI</name>
<dbReference type="RefSeq" id="XP_060375646.1">
    <property type="nucleotide sequence ID" value="XM_060529821.1"/>
</dbReference>
<gene>
    <name evidence="1" type="ORF">CTAM01_13819</name>
</gene>